<comment type="caution">
    <text evidence="2">The sequence shown here is derived from an EMBL/GenBank/DDBJ whole genome shotgun (WGS) entry which is preliminary data.</text>
</comment>
<proteinExistence type="predicted"/>
<dbReference type="InterPro" id="IPR002716">
    <property type="entry name" value="PIN_dom"/>
</dbReference>
<reference evidence="2" key="1">
    <citation type="submission" date="2022-11" db="EMBL/GenBank/DDBJ databases">
        <title>Candidatus Alkanophaga archaea from heated hydrothermal vent sediment oxidize petroleum alkanes.</title>
        <authorList>
            <person name="Zehnle H."/>
            <person name="Laso-Perez R."/>
            <person name="Lipp J."/>
            <person name="Teske A."/>
            <person name="Wegener G."/>
        </authorList>
    </citation>
    <scope>NUCLEOTIDE SEQUENCE</scope>
    <source>
        <strain evidence="2">MCA70</strain>
    </source>
</reference>
<evidence type="ECO:0000259" key="1">
    <source>
        <dbReference type="Pfam" id="PF13470"/>
    </source>
</evidence>
<evidence type="ECO:0000313" key="3">
    <source>
        <dbReference type="Proteomes" id="UP001144110"/>
    </source>
</evidence>
<dbReference type="AlphaFoldDB" id="A0AAE3TFJ4"/>
<dbReference type="Pfam" id="PF13470">
    <property type="entry name" value="PIN_3"/>
    <property type="match status" value="1"/>
</dbReference>
<accession>A0AAE3TFJ4</accession>
<organism evidence="2 3">
    <name type="scientific">Candidatus Thermodesulfobacterium syntrophicum</name>
    <dbReference type="NCBI Taxonomy" id="3060442"/>
    <lineage>
        <taxon>Bacteria</taxon>
        <taxon>Pseudomonadati</taxon>
        <taxon>Thermodesulfobacteriota</taxon>
        <taxon>Thermodesulfobacteria</taxon>
        <taxon>Thermodesulfobacteriales</taxon>
        <taxon>Thermodesulfobacteriaceae</taxon>
        <taxon>Thermodesulfobacterium</taxon>
    </lineage>
</organism>
<protein>
    <recommendedName>
        <fullName evidence="1">PIN domain-containing protein</fullName>
    </recommendedName>
</protein>
<feature type="domain" description="PIN" evidence="1">
    <location>
        <begin position="3"/>
        <end position="69"/>
    </location>
</feature>
<evidence type="ECO:0000313" key="2">
    <source>
        <dbReference type="EMBL" id="MDF2953009.1"/>
    </source>
</evidence>
<dbReference type="Gene3D" id="3.40.50.1010">
    <property type="entry name" value="5'-nuclease"/>
    <property type="match status" value="1"/>
</dbReference>
<dbReference type="InterPro" id="IPR029060">
    <property type="entry name" value="PIN-like_dom_sf"/>
</dbReference>
<dbReference type="Proteomes" id="UP001144110">
    <property type="component" value="Unassembled WGS sequence"/>
</dbReference>
<gene>
    <name evidence="2" type="ORF">OD816_000254</name>
</gene>
<dbReference type="EMBL" id="JAPHEG010000001">
    <property type="protein sequence ID" value="MDF2953009.1"/>
    <property type="molecule type" value="Genomic_DNA"/>
</dbReference>
<sequence length="89" mass="10162">MNKIFLDTNVLVSAIDTTRKNHKKAIKLIERIKNSEYQAFISTQIIGEFYVVLTRKLGGIKAPLTPKEAKKYKRDKIGGCCNCSHHVRE</sequence>
<name>A0AAE3TFJ4_9BACT</name>
<dbReference type="SUPFAM" id="SSF88723">
    <property type="entry name" value="PIN domain-like"/>
    <property type="match status" value="1"/>
</dbReference>